<name>A0A016UDT5_9BILA</name>
<dbReference type="AlphaFoldDB" id="A0A016UDT5"/>
<sequence length="76" mass="8808">MNRKCSPKWLPYSCSLCTVLTEKNPRLPQDLRNPNDQRMQSVQIDASSTQAFVIFTEPFRHISLIYFLFSNVGRTA</sequence>
<organism evidence="1 2">
    <name type="scientific">Ancylostoma ceylanicum</name>
    <dbReference type="NCBI Taxonomy" id="53326"/>
    <lineage>
        <taxon>Eukaryota</taxon>
        <taxon>Metazoa</taxon>
        <taxon>Ecdysozoa</taxon>
        <taxon>Nematoda</taxon>
        <taxon>Chromadorea</taxon>
        <taxon>Rhabditida</taxon>
        <taxon>Rhabditina</taxon>
        <taxon>Rhabditomorpha</taxon>
        <taxon>Strongyloidea</taxon>
        <taxon>Ancylostomatidae</taxon>
        <taxon>Ancylostomatinae</taxon>
        <taxon>Ancylostoma</taxon>
    </lineage>
</organism>
<keyword evidence="2" id="KW-1185">Reference proteome</keyword>
<comment type="caution">
    <text evidence="1">The sequence shown here is derived from an EMBL/GenBank/DDBJ whole genome shotgun (WGS) entry which is preliminary data.</text>
</comment>
<reference evidence="2" key="1">
    <citation type="journal article" date="2015" name="Nat. Genet.">
        <title>The genome and transcriptome of the zoonotic hookworm Ancylostoma ceylanicum identify infection-specific gene families.</title>
        <authorList>
            <person name="Schwarz E.M."/>
            <person name="Hu Y."/>
            <person name="Antoshechkin I."/>
            <person name="Miller M.M."/>
            <person name="Sternberg P.W."/>
            <person name="Aroian R.V."/>
        </authorList>
    </citation>
    <scope>NUCLEOTIDE SEQUENCE</scope>
    <source>
        <strain evidence="2">HY135</strain>
    </source>
</reference>
<proteinExistence type="predicted"/>
<gene>
    <name evidence="1" type="primary">Acey_s0046.g1418</name>
    <name evidence="1" type="ORF">Y032_0046g1418</name>
</gene>
<evidence type="ECO:0000313" key="1">
    <source>
        <dbReference type="EMBL" id="EYC12778.1"/>
    </source>
</evidence>
<dbReference type="Proteomes" id="UP000024635">
    <property type="component" value="Unassembled WGS sequence"/>
</dbReference>
<accession>A0A016UDT5</accession>
<dbReference type="EMBL" id="JARK01001382">
    <property type="protein sequence ID" value="EYC12778.1"/>
    <property type="molecule type" value="Genomic_DNA"/>
</dbReference>
<evidence type="ECO:0000313" key="2">
    <source>
        <dbReference type="Proteomes" id="UP000024635"/>
    </source>
</evidence>
<protein>
    <submittedName>
        <fullName evidence="1">Uncharacterized protein</fullName>
    </submittedName>
</protein>